<dbReference type="Pfam" id="PF20516">
    <property type="entry name" value="PDDEXK_12"/>
    <property type="match status" value="1"/>
</dbReference>
<protein>
    <recommendedName>
        <fullName evidence="2">PD-(D/E)XK nuclease-like domain-containing protein</fullName>
    </recommendedName>
</protein>
<feature type="domain" description="PD-(D/E)XK nuclease-like" evidence="2">
    <location>
        <begin position="11"/>
        <end position="70"/>
    </location>
</feature>
<proteinExistence type="predicted"/>
<keyword evidence="1" id="KW-0472">Membrane</keyword>
<evidence type="ECO:0000256" key="1">
    <source>
        <dbReference type="SAM" id="Phobius"/>
    </source>
</evidence>
<feature type="transmembrane region" description="Helical" evidence="1">
    <location>
        <begin position="6"/>
        <end position="28"/>
    </location>
</feature>
<sequence>TSSSMLSINVTIPVIYVCGGDWVLYFVWDRVEKMELIEVFSIGDTRTLVRCYKVAAFLRHLGVWIQTAYRKWVLEKRLGYSEQR</sequence>
<keyword evidence="4" id="KW-1185">Reference proteome</keyword>
<keyword evidence="1" id="KW-0812">Transmembrane</keyword>
<keyword evidence="1" id="KW-1133">Transmembrane helix</keyword>
<dbReference type="InterPro" id="IPR046797">
    <property type="entry name" value="PDDEXK_12"/>
</dbReference>
<evidence type="ECO:0000313" key="4">
    <source>
        <dbReference type="Proteomes" id="UP000738349"/>
    </source>
</evidence>
<name>A0A9P9D5S9_9HYPO</name>
<gene>
    <name evidence="3" type="ORF">EDB81DRAFT_669907</name>
</gene>
<evidence type="ECO:0000313" key="3">
    <source>
        <dbReference type="EMBL" id="KAH7114120.1"/>
    </source>
</evidence>
<comment type="caution">
    <text evidence="3">The sequence shown here is derived from an EMBL/GenBank/DDBJ whole genome shotgun (WGS) entry which is preliminary data.</text>
</comment>
<reference evidence="3" key="1">
    <citation type="journal article" date="2021" name="Nat. Commun.">
        <title>Genetic determinants of endophytism in the Arabidopsis root mycobiome.</title>
        <authorList>
            <person name="Mesny F."/>
            <person name="Miyauchi S."/>
            <person name="Thiergart T."/>
            <person name="Pickel B."/>
            <person name="Atanasova L."/>
            <person name="Karlsson M."/>
            <person name="Huettel B."/>
            <person name="Barry K.W."/>
            <person name="Haridas S."/>
            <person name="Chen C."/>
            <person name="Bauer D."/>
            <person name="Andreopoulos W."/>
            <person name="Pangilinan J."/>
            <person name="LaButti K."/>
            <person name="Riley R."/>
            <person name="Lipzen A."/>
            <person name="Clum A."/>
            <person name="Drula E."/>
            <person name="Henrissat B."/>
            <person name="Kohler A."/>
            <person name="Grigoriev I.V."/>
            <person name="Martin F.M."/>
            <person name="Hacquard S."/>
        </authorList>
    </citation>
    <scope>NUCLEOTIDE SEQUENCE</scope>
    <source>
        <strain evidence="3">MPI-CAGE-AT-0147</strain>
    </source>
</reference>
<dbReference type="OrthoDB" id="5244165at2759"/>
<organism evidence="3 4">
    <name type="scientific">Dactylonectria macrodidyma</name>
    <dbReference type="NCBI Taxonomy" id="307937"/>
    <lineage>
        <taxon>Eukaryota</taxon>
        <taxon>Fungi</taxon>
        <taxon>Dikarya</taxon>
        <taxon>Ascomycota</taxon>
        <taxon>Pezizomycotina</taxon>
        <taxon>Sordariomycetes</taxon>
        <taxon>Hypocreomycetidae</taxon>
        <taxon>Hypocreales</taxon>
        <taxon>Nectriaceae</taxon>
        <taxon>Dactylonectria</taxon>
    </lineage>
</organism>
<dbReference type="EMBL" id="JAGMUV010000033">
    <property type="protein sequence ID" value="KAH7114120.1"/>
    <property type="molecule type" value="Genomic_DNA"/>
</dbReference>
<dbReference type="AlphaFoldDB" id="A0A9P9D5S9"/>
<feature type="non-terminal residue" evidence="3">
    <location>
        <position position="1"/>
    </location>
</feature>
<dbReference type="Proteomes" id="UP000738349">
    <property type="component" value="Unassembled WGS sequence"/>
</dbReference>
<evidence type="ECO:0000259" key="2">
    <source>
        <dbReference type="Pfam" id="PF20516"/>
    </source>
</evidence>
<accession>A0A9P9D5S9</accession>